<evidence type="ECO:0000313" key="2">
    <source>
        <dbReference type="EnsemblMetazoa" id="AMAM011482-PA"/>
    </source>
</evidence>
<dbReference type="Proteomes" id="UP000075901">
    <property type="component" value="Unassembled WGS sequence"/>
</dbReference>
<proteinExistence type="predicted"/>
<dbReference type="AlphaFoldDB" id="A0A182SQN5"/>
<reference evidence="2" key="2">
    <citation type="submission" date="2020-05" db="UniProtKB">
        <authorList>
            <consortium name="EnsemblMetazoa"/>
        </authorList>
    </citation>
    <scope>IDENTIFICATION</scope>
    <source>
        <strain evidence="2">maculatus3</strain>
    </source>
</reference>
<sequence length="120" mass="12690">MLLNIIINANGTVSSGNGGAGGSAGGNAKQQQYIVPVDEAVLLGNTSGTQQQQQSDSSPQNMTPVASPKRTHDGAYEPTEVPVVNRGMMLMEPYPHNAHAWMIVIEQDVLFASVIDSGRQ</sequence>
<name>A0A182SQN5_9DIPT</name>
<evidence type="ECO:0000256" key="1">
    <source>
        <dbReference type="SAM" id="MobiDB-lite"/>
    </source>
</evidence>
<dbReference type="EnsemblMetazoa" id="AMAM011482-RA">
    <property type="protein sequence ID" value="AMAM011482-PA"/>
    <property type="gene ID" value="AMAM011482"/>
</dbReference>
<reference evidence="3" key="1">
    <citation type="submission" date="2013-09" db="EMBL/GenBank/DDBJ databases">
        <title>The Genome Sequence of Anopheles maculatus species B.</title>
        <authorList>
            <consortium name="The Broad Institute Genomics Platform"/>
            <person name="Neafsey D.E."/>
            <person name="Besansky N."/>
            <person name="Howell P."/>
            <person name="Walton C."/>
            <person name="Young S.K."/>
            <person name="Zeng Q."/>
            <person name="Gargeya S."/>
            <person name="Fitzgerald M."/>
            <person name="Haas B."/>
            <person name="Abouelleil A."/>
            <person name="Allen A.W."/>
            <person name="Alvarado L."/>
            <person name="Arachchi H.M."/>
            <person name="Berlin A.M."/>
            <person name="Chapman S.B."/>
            <person name="Gainer-Dewar J."/>
            <person name="Goldberg J."/>
            <person name="Griggs A."/>
            <person name="Gujja S."/>
            <person name="Hansen M."/>
            <person name="Howarth C."/>
            <person name="Imamovic A."/>
            <person name="Ireland A."/>
            <person name="Larimer J."/>
            <person name="McCowan C."/>
            <person name="Murphy C."/>
            <person name="Pearson M."/>
            <person name="Poon T.W."/>
            <person name="Priest M."/>
            <person name="Roberts A."/>
            <person name="Saif S."/>
            <person name="Shea T."/>
            <person name="Sisk P."/>
            <person name="Sykes S."/>
            <person name="Wortman J."/>
            <person name="Nusbaum C."/>
            <person name="Birren B."/>
        </authorList>
    </citation>
    <scope>NUCLEOTIDE SEQUENCE [LARGE SCALE GENOMIC DNA]</scope>
    <source>
        <strain evidence="3">maculatus3</strain>
    </source>
</reference>
<evidence type="ECO:0000313" key="3">
    <source>
        <dbReference type="Proteomes" id="UP000075901"/>
    </source>
</evidence>
<keyword evidence="3" id="KW-1185">Reference proteome</keyword>
<accession>A0A182SQN5</accession>
<dbReference type="VEuPathDB" id="VectorBase:AMAM011482"/>
<feature type="region of interest" description="Disordered" evidence="1">
    <location>
        <begin position="44"/>
        <end position="78"/>
    </location>
</feature>
<feature type="compositionally biased region" description="Low complexity" evidence="1">
    <location>
        <begin position="50"/>
        <end position="60"/>
    </location>
</feature>
<organism evidence="2 3">
    <name type="scientific">Anopheles maculatus</name>
    <dbReference type="NCBI Taxonomy" id="74869"/>
    <lineage>
        <taxon>Eukaryota</taxon>
        <taxon>Metazoa</taxon>
        <taxon>Ecdysozoa</taxon>
        <taxon>Arthropoda</taxon>
        <taxon>Hexapoda</taxon>
        <taxon>Insecta</taxon>
        <taxon>Pterygota</taxon>
        <taxon>Neoptera</taxon>
        <taxon>Endopterygota</taxon>
        <taxon>Diptera</taxon>
        <taxon>Nematocera</taxon>
        <taxon>Culicoidea</taxon>
        <taxon>Culicidae</taxon>
        <taxon>Anophelinae</taxon>
        <taxon>Anopheles</taxon>
        <taxon>Anopheles maculatus group</taxon>
    </lineage>
</organism>
<protein>
    <submittedName>
        <fullName evidence="2">Uncharacterized protein</fullName>
    </submittedName>
</protein>